<sequence length="37" mass="3848">MRSSKSIIGKAGEAGTANALLQTLLLNLPCSGEVRFT</sequence>
<reference evidence="1" key="2">
    <citation type="journal article" date="2015" name="Fish Shellfish Immunol.">
        <title>Early steps in the European eel (Anguilla anguilla)-Vibrio vulnificus interaction in the gills: Role of the RtxA13 toxin.</title>
        <authorList>
            <person name="Callol A."/>
            <person name="Pajuelo D."/>
            <person name="Ebbesson L."/>
            <person name="Teles M."/>
            <person name="MacKenzie S."/>
            <person name="Amaro C."/>
        </authorList>
    </citation>
    <scope>NUCLEOTIDE SEQUENCE</scope>
</reference>
<name>A0A0E9TJV9_ANGAN</name>
<evidence type="ECO:0000313" key="1">
    <source>
        <dbReference type="EMBL" id="JAH53959.1"/>
    </source>
</evidence>
<proteinExistence type="predicted"/>
<dbReference type="AlphaFoldDB" id="A0A0E9TJV9"/>
<organism evidence="1">
    <name type="scientific">Anguilla anguilla</name>
    <name type="common">European freshwater eel</name>
    <name type="synonym">Muraena anguilla</name>
    <dbReference type="NCBI Taxonomy" id="7936"/>
    <lineage>
        <taxon>Eukaryota</taxon>
        <taxon>Metazoa</taxon>
        <taxon>Chordata</taxon>
        <taxon>Craniata</taxon>
        <taxon>Vertebrata</taxon>
        <taxon>Euteleostomi</taxon>
        <taxon>Actinopterygii</taxon>
        <taxon>Neopterygii</taxon>
        <taxon>Teleostei</taxon>
        <taxon>Anguilliformes</taxon>
        <taxon>Anguillidae</taxon>
        <taxon>Anguilla</taxon>
    </lineage>
</organism>
<reference evidence="1" key="1">
    <citation type="submission" date="2014-11" db="EMBL/GenBank/DDBJ databases">
        <authorList>
            <person name="Amaro Gonzalez C."/>
        </authorList>
    </citation>
    <scope>NUCLEOTIDE SEQUENCE</scope>
</reference>
<protein>
    <submittedName>
        <fullName evidence="1">Uncharacterized protein</fullName>
    </submittedName>
</protein>
<dbReference type="EMBL" id="GBXM01054618">
    <property type="protein sequence ID" value="JAH53959.1"/>
    <property type="molecule type" value="Transcribed_RNA"/>
</dbReference>
<accession>A0A0E9TJV9</accession>